<dbReference type="EnsemblMetazoa" id="ENSAATROPT014039">
    <property type="protein sequence ID" value="ENSAATROPP012793"/>
    <property type="gene ID" value="ENSAATROPG011384"/>
</dbReference>
<feature type="region of interest" description="Disordered" evidence="3">
    <location>
        <begin position="1"/>
        <end position="31"/>
    </location>
</feature>
<evidence type="ECO:0000256" key="3">
    <source>
        <dbReference type="SAM" id="MobiDB-lite"/>
    </source>
</evidence>
<reference evidence="4" key="2">
    <citation type="submission" date="2024-04" db="UniProtKB">
        <authorList>
            <consortium name="EnsemblMetazoa"/>
        </authorList>
    </citation>
    <scope>IDENTIFICATION</scope>
    <source>
        <strain evidence="4">EBRO</strain>
    </source>
</reference>
<dbReference type="InterPro" id="IPR002110">
    <property type="entry name" value="Ankyrin_rpt"/>
</dbReference>
<dbReference type="SUPFAM" id="SSF48403">
    <property type="entry name" value="Ankyrin repeat"/>
    <property type="match status" value="3"/>
</dbReference>
<dbReference type="Proteomes" id="UP000075880">
    <property type="component" value="Unassembled WGS sequence"/>
</dbReference>
<feature type="compositionally biased region" description="Basic and acidic residues" evidence="3">
    <location>
        <begin position="1"/>
        <end position="30"/>
    </location>
</feature>
<dbReference type="SUPFAM" id="SSF52540">
    <property type="entry name" value="P-loop containing nucleoside triphosphate hydrolases"/>
    <property type="match status" value="1"/>
</dbReference>
<name>A0AAG5DQ72_ANOAO</name>
<sequence>MASDRKYSCREDNSMSEHRHTSADRTKSFELNEAAQIRTNQSNQSGQQSQRGVKNSLHGVSYQQQLITLTLCHAAKRMKEDKSFRFSLSTEDEEAGKFDDIVFHFWYGDKRRSLFVQAKHKQSENNFIMWNDLIATASDAPFSIGKYFKSFIDQHWDAWEEPPMLVLCTNSELAVDVRCLFFNYSFEDDILGQLFESIHGKAFKLDQTKGSGSKEHNELMKHFYDSDFDNLASLLAKQIFNKDKIGCNQPLFKKYHLAIEKHIAIDEKMEGKQCRKVSEAFLNPLNTTDFKSRFIEAYQQLLKGNPDDVWEDVRKKGIWLTGGFYSNNNGTTGSSELPRKIEEQQITKFLNSFTMVCNTRNEEKLTESINEFLHFFFPEEMPEFTDPNLVYGIVSDRIFKWMIDQKSAPLETKELQDLVSCFLWPNVKNLSNICIAEMKNSELQFQQDIIQNKPLYKMLKCWLSERTPGVISHLFNYHPMFVCQVLELLVLNQTSSKTKLKYLFIDEKLFSIFKDAILKVFQEASFPLILVVNFMNGQTNLHNQLELQPFGPTSEFHKKIIRLYPSGTSLEVGERILVQELTEESQNKLLEQFKNFSVFGTEIPLRELIRDGDGLSFLLEVINWVPKDGAQFKRKMNEENYEKIKPLYIHRRWTYCENANKEIRSSYHWFGRKRLRDRYINVLIENDRKMSIVKFLEKIVMNNPLNQTFNACMTPPGDESDDLDSTELSSNVVKSSMEPNLTKVYILLNEAGSGKSYYLIWLAQHLQNAHPSWWIIKFNFIEYSTDFNILLDSSEHKTMDPLKALQLLYRFIHMAIYVPQINRRHISESDLERRQAETLAEVLCFRQNRVEISDDKVKSLKLTPGQLLMLRLFQSKFNRKKVVILFDGFDEIAPDYKEIAFELLSSFENLEGVRKLYVTSRPYDFRTEFAGALQHYRFYRLENFNEQEIRIFTQRFLEEHLEIHRSLSAGNEDALVHFIHLISTSLLSDMCDIPLVLAMGLELLLSVMKADTELGEFSISLQTLKKCDDTFELLRMMETFFDKKMYIANTQKTGSTDAAAKTPAARKKNKKASAEAKRIHSLLALYLILNEQERESLLSFDERNDALNYMEEVKNGSEKSGIVEGVVDNVPIFIHRLFAEYFAALWFFSNQQRDNVKQFLKLHLYKKVERKEIRHFIDRMVCKESLLHIAVLDASEEDVKNILKNDASKVNSTDRWGRTPLCLALLDRSQRHKKVIELLLDKAKETHINIKDNYFGWHVLPIAYRYDKALRSDHLTFPFTRKLLMNGASAETQEMCLMFEHEDPVNMFLNALMFEYGLFRVSKTQEDNQHLTDKLKPLFTCVTNILIADKQLDLNTFIRAEQFQYWLIFSNDNLAKQLNVLIANKGTLTPLELCAITNSTLFQSLAEKAGEPHQILTNQAGDLLHLAYDFYALNVVRYLVIDCKLSLPDFDNFKHVILVLMVFMNNDKNIFITFFERYCKQYEIFYLNGEQLPSDKEWANSWDVNLINASELLNHFPARFEKTKFGLDSGTQFLLFRAIQSDNLAAVEHLILKTGIRVSAKFIISLLESYPISWRCTDTNHFLLTKMDHLFETDESGRNFLHIAIRSAWMNLTKCLLGHYSFNPNKTNRKEKNWNAFFYCVQKDYSHCSIDMFSYMMEKYPVDCFDLLDSQGKSVFYYATENNEVISIQIFERECKLVEHLAMQDRITGLLRRLENTNLNSYGKLKLLMANRLIDEVSVKMICDYLQTTECMSYTDARRGRNLLHMAVLKGWLVVVKCLVEYYGFDVKEQNEKDDNWNAFFYCVNSICDNRALMKDIFSYMMEKDPENCYGQLDSLGNSIYYYASQNNHEIAIQIDRNVSKSVLKEDQVTSLQRRLENEDSHVYGKLKHIEACGLMDEVSVKRICDYLQTTGDVGSTATNPSRNLLHMALHEGWMVVGKFLIEHYGFDVKEQNENENNWNAFFYCVNSISDNKALMKDIFSFMMEKDPEDCFDLLDLKGKSIFFYATINNEAIAIQIFERECKLVEHLPIQERILVLLRRLENENLNSYGKLSYLAECHLIDEVSVKIICDYLQTTGGLRYSHAVTGQNLLHMAVLKGWLVVVKCLIEYYGFGVKERNEKDDNWNAFFYCVNSTCDNEALMKDIFSYMMEKDPEDCFDLLDSQGKSVFYYATINNEAIAIQIFVRECKLVEHLPIQDRILVLFRRLENGGLNSYGKLSYLAECRLIDEVSVKMICDYMQTTGGLRYTNAVTGQNLLHMAVLKGWLVVVKFLIEHYGFDVKEQNESEDSWNAFFYCVNSFCDNEALMKDVFSYMMEKDPEDCFNLLDSKGKSIFFYATINNEAIAIQIFERECKLVEHLPIQERILVLLRRLENGGLNSYGKQVFLAECRLIDEVSVKIICDYLQTTGGLRYTNAVTGRNLLHIAVLNGWLVVVKCLVEYYGFDIKEHNAKENNWNAFFYCANSICGNKTLMKDIFSFMMAKDPGDAFDTLDSMGKNIFFYATINNEAIAIQIFERECKLLEHLAIQDKVLVLVRRLENGNLSSYGKIKFFEACHLLGEVSLKIICDNLQTTGGLSYTAPNTGGNLLHMAVLKGWLVVVKSLVEYYGFGVKERNEKDDNWNAFFYCVNSTCDNEALMKDIFSYMMEKDPEDCFDLLDSQGKSVFYYATSNNRAIAIQIFEQECKLVEHLPMQERILVLLRRLENVDLNSYGKLSYLAECRLINEVSVKVICDYLQTTGGLRYTNDRTGRNLLHSAVQEGWLLVVKCLVEHYGFDVKKQNMKEYSWNAFFYCVNSFCDNEALMKDIFSYMMRKASIDYFALHDSDEKSVFYYATSNNDLIVVAILRSIFNCIHIQDMNSGQVNFLVKQLHISGLDEAEVSQFLKTWNLVYDATVAKVCK</sequence>
<organism evidence="4 5">
    <name type="scientific">Anopheles atroparvus</name>
    <name type="common">European mosquito</name>
    <dbReference type="NCBI Taxonomy" id="41427"/>
    <lineage>
        <taxon>Eukaryota</taxon>
        <taxon>Metazoa</taxon>
        <taxon>Ecdysozoa</taxon>
        <taxon>Arthropoda</taxon>
        <taxon>Hexapoda</taxon>
        <taxon>Insecta</taxon>
        <taxon>Pterygota</taxon>
        <taxon>Neoptera</taxon>
        <taxon>Endopterygota</taxon>
        <taxon>Diptera</taxon>
        <taxon>Nematocera</taxon>
        <taxon>Culicoidea</taxon>
        <taxon>Culicidae</taxon>
        <taxon>Anophelinae</taxon>
        <taxon>Anopheles</taxon>
    </lineage>
</organism>
<dbReference type="Gene3D" id="3.40.50.300">
    <property type="entry name" value="P-loop containing nucleotide triphosphate hydrolases"/>
    <property type="match status" value="1"/>
</dbReference>
<dbReference type="PANTHER" id="PTHR24198">
    <property type="entry name" value="ANKYRIN REPEAT AND PROTEIN KINASE DOMAIN-CONTAINING PROTEIN"/>
    <property type="match status" value="1"/>
</dbReference>
<evidence type="ECO:0008006" key="6">
    <source>
        <dbReference type="Google" id="ProtNLM"/>
    </source>
</evidence>
<dbReference type="PANTHER" id="PTHR24198:SF165">
    <property type="entry name" value="ANKYRIN REPEAT-CONTAINING PROTEIN-RELATED"/>
    <property type="match status" value="1"/>
</dbReference>
<keyword evidence="2" id="KW-0040">ANK repeat</keyword>
<dbReference type="InterPro" id="IPR027417">
    <property type="entry name" value="P-loop_NTPase"/>
</dbReference>
<evidence type="ECO:0000256" key="1">
    <source>
        <dbReference type="ARBA" id="ARBA00022737"/>
    </source>
</evidence>
<reference evidence="5" key="1">
    <citation type="submission" date="2021-09" db="EMBL/GenBank/DDBJ databases">
        <authorList>
            <consortium name="Infravec"/>
            <person name="Campbell I L."/>
            <person name="Maslen G."/>
            <person name="Yates A."/>
        </authorList>
    </citation>
    <scope>NUCLEOTIDE SEQUENCE [LARGE SCALE GENOMIC DNA]</scope>
    <source>
        <strain evidence="5">Infravec2 EBRE</strain>
    </source>
</reference>
<evidence type="ECO:0000256" key="2">
    <source>
        <dbReference type="ARBA" id="ARBA00023043"/>
    </source>
</evidence>
<keyword evidence="1" id="KW-0677">Repeat</keyword>
<dbReference type="SMART" id="SM00248">
    <property type="entry name" value="ANK"/>
    <property type="match status" value="16"/>
</dbReference>
<keyword evidence="5" id="KW-1185">Reference proteome</keyword>
<evidence type="ECO:0000313" key="5">
    <source>
        <dbReference type="Proteomes" id="UP000075880"/>
    </source>
</evidence>
<proteinExistence type="predicted"/>
<dbReference type="Gene3D" id="1.25.40.20">
    <property type="entry name" value="Ankyrin repeat-containing domain"/>
    <property type="match status" value="8"/>
</dbReference>
<dbReference type="InterPro" id="IPR036770">
    <property type="entry name" value="Ankyrin_rpt-contain_sf"/>
</dbReference>
<accession>A0AAG5DQ72</accession>
<dbReference type="Pfam" id="PF13606">
    <property type="entry name" value="Ank_3"/>
    <property type="match status" value="1"/>
</dbReference>
<dbReference type="EnsemblMetazoa" id="ENSAATROPT014036">
    <property type="protein sequence ID" value="ENSAATROPP012790"/>
    <property type="gene ID" value="ENSAATROPG011384"/>
</dbReference>
<protein>
    <recommendedName>
        <fullName evidence="6">NACHT domain-containing protein</fullName>
    </recommendedName>
</protein>
<evidence type="ECO:0000313" key="4">
    <source>
        <dbReference type="EnsemblMetazoa" id="ENSAATROPP012793"/>
    </source>
</evidence>